<evidence type="ECO:0000256" key="1">
    <source>
        <dbReference type="ARBA" id="ARBA00004271"/>
    </source>
</evidence>
<accession>A0A1S3BBB4</accession>
<comment type="similarity">
    <text evidence="5">Belongs to the EXORDIUM family.</text>
</comment>
<keyword evidence="4" id="KW-0732">Signal</keyword>
<dbReference type="InParanoid" id="A0A1S3BBB4"/>
<keyword evidence="2" id="KW-0052">Apoplast</keyword>
<evidence type="ECO:0000313" key="7">
    <source>
        <dbReference type="Proteomes" id="UP001652600"/>
    </source>
</evidence>
<dbReference type="Proteomes" id="UP001652600">
    <property type="component" value="Chromosome 3"/>
</dbReference>
<keyword evidence="6" id="KW-0472">Membrane</keyword>
<dbReference type="InterPro" id="IPR006766">
    <property type="entry name" value="EXORDIUM-like"/>
</dbReference>
<dbReference type="RefSeq" id="XP_008444845.1">
    <property type="nucleotide sequence ID" value="XM_008446623.3"/>
</dbReference>
<keyword evidence="6" id="KW-1133">Transmembrane helix</keyword>
<gene>
    <name evidence="8" type="primary">LOC103488069</name>
</gene>
<dbReference type="GeneID" id="103488069"/>
<keyword evidence="3" id="KW-0964">Secreted</keyword>
<comment type="subcellular location">
    <subcellularLocation>
        <location evidence="1">Secreted</location>
        <location evidence="1">Extracellular space</location>
        <location evidence="1">Apoplast</location>
    </subcellularLocation>
</comment>
<keyword evidence="6" id="KW-0812">Transmembrane</keyword>
<protein>
    <submittedName>
        <fullName evidence="8">Protein PHOSPHATE-INDUCED 1-like</fullName>
    </submittedName>
</protein>
<dbReference type="eggNOG" id="ENOG502QT48">
    <property type="taxonomic scope" value="Eukaryota"/>
</dbReference>
<dbReference type="Pfam" id="PF04674">
    <property type="entry name" value="Phi_1"/>
    <property type="match status" value="1"/>
</dbReference>
<reference evidence="8" key="1">
    <citation type="submission" date="2025-08" db="UniProtKB">
        <authorList>
            <consortium name="RefSeq"/>
        </authorList>
    </citation>
    <scope>IDENTIFICATION</scope>
    <source>
        <tissue evidence="8">Stem</tissue>
    </source>
</reference>
<dbReference type="GO" id="GO:0048046">
    <property type="term" value="C:apoplast"/>
    <property type="evidence" value="ECO:0007669"/>
    <property type="project" value="UniProtKB-SubCell"/>
</dbReference>
<dbReference type="KEGG" id="cmo:103488069"/>
<organism evidence="7 8">
    <name type="scientific">Cucumis melo</name>
    <name type="common">Muskmelon</name>
    <dbReference type="NCBI Taxonomy" id="3656"/>
    <lineage>
        <taxon>Eukaryota</taxon>
        <taxon>Viridiplantae</taxon>
        <taxon>Streptophyta</taxon>
        <taxon>Embryophyta</taxon>
        <taxon>Tracheophyta</taxon>
        <taxon>Spermatophyta</taxon>
        <taxon>Magnoliopsida</taxon>
        <taxon>eudicotyledons</taxon>
        <taxon>Gunneridae</taxon>
        <taxon>Pentapetalae</taxon>
        <taxon>rosids</taxon>
        <taxon>fabids</taxon>
        <taxon>Cucurbitales</taxon>
        <taxon>Cucurbitaceae</taxon>
        <taxon>Benincaseae</taxon>
        <taxon>Cucumis</taxon>
    </lineage>
</organism>
<evidence type="ECO:0000256" key="2">
    <source>
        <dbReference type="ARBA" id="ARBA00022523"/>
    </source>
</evidence>
<evidence type="ECO:0000256" key="5">
    <source>
        <dbReference type="ARBA" id="ARBA00023591"/>
    </source>
</evidence>
<dbReference type="PANTHER" id="PTHR31279">
    <property type="entry name" value="PROTEIN EXORDIUM-LIKE 5"/>
    <property type="match status" value="1"/>
</dbReference>
<dbReference type="OrthoDB" id="2017091at2759"/>
<keyword evidence="7" id="KW-1185">Reference proteome</keyword>
<evidence type="ECO:0000256" key="4">
    <source>
        <dbReference type="ARBA" id="ARBA00022729"/>
    </source>
</evidence>
<name>A0A1S3BBB4_CUCME</name>
<evidence type="ECO:0000256" key="3">
    <source>
        <dbReference type="ARBA" id="ARBA00022525"/>
    </source>
</evidence>
<evidence type="ECO:0000256" key="6">
    <source>
        <dbReference type="SAM" id="Phobius"/>
    </source>
</evidence>
<evidence type="ECO:0000313" key="8">
    <source>
        <dbReference type="RefSeq" id="XP_008444845.1"/>
    </source>
</evidence>
<proteinExistence type="inferred from homology"/>
<sequence>MGFFQFPNSILVVIVFGMMNLFNLGFGARKLASLYEAPTMAIRYHNGALLQGNVPVSILWYGKFTAPQKAIVLDFFLSLDSHSDEPGVVAPSVSRWWNTVQVYMKRAGKKEAKVILAKQIPDDEYSIGKFLKRNQISELSRRAGSNYGGVTLVLTAEDVIVEGFCMSACGFHNWNHKSKSAYIWVGNSVSQCPGQCAWPFHQPIYGPQTPPLLPPNADVGIDGMIINIATLLAGTATNPFGNGYFLGPPAAPLEAATACPGVYGKGAYPGYAGKLLKDDTTGGSYNAAGVGTRKYLLPALYDPVTSRCSTLV</sequence>
<dbReference type="PANTHER" id="PTHR31279:SF73">
    <property type="entry name" value="OS10G0376400 PROTEIN"/>
    <property type="match status" value="1"/>
</dbReference>
<feature type="transmembrane region" description="Helical" evidence="6">
    <location>
        <begin position="6"/>
        <end position="26"/>
    </location>
</feature>
<dbReference type="AlphaFoldDB" id="A0A1S3BBB4"/>